<dbReference type="InterPro" id="IPR001108">
    <property type="entry name" value="Peptidase_A22A"/>
</dbReference>
<protein>
    <submittedName>
        <fullName evidence="3">Presenilin-1</fullName>
    </submittedName>
</protein>
<accession>A0A4Z2DZS6</accession>
<feature type="transmembrane region" description="Helical" evidence="2">
    <location>
        <begin position="51"/>
        <end position="72"/>
    </location>
</feature>
<name>A0A4Z2DZS6_9TELE</name>
<keyword evidence="2" id="KW-0472">Membrane</keyword>
<organism evidence="3 4">
    <name type="scientific">Liparis tanakae</name>
    <name type="common">Tanaka's snailfish</name>
    <dbReference type="NCBI Taxonomy" id="230148"/>
    <lineage>
        <taxon>Eukaryota</taxon>
        <taxon>Metazoa</taxon>
        <taxon>Chordata</taxon>
        <taxon>Craniata</taxon>
        <taxon>Vertebrata</taxon>
        <taxon>Euteleostomi</taxon>
        <taxon>Actinopterygii</taxon>
        <taxon>Neopterygii</taxon>
        <taxon>Teleostei</taxon>
        <taxon>Neoteleostei</taxon>
        <taxon>Acanthomorphata</taxon>
        <taxon>Eupercaria</taxon>
        <taxon>Perciformes</taxon>
        <taxon>Cottioidei</taxon>
        <taxon>Cottales</taxon>
        <taxon>Liparidae</taxon>
        <taxon>Liparis</taxon>
    </lineage>
</organism>
<evidence type="ECO:0000313" key="3">
    <source>
        <dbReference type="EMBL" id="TNN22051.1"/>
    </source>
</evidence>
<dbReference type="GO" id="GO:0070765">
    <property type="term" value="C:gamma-secretase complex"/>
    <property type="evidence" value="ECO:0007669"/>
    <property type="project" value="TreeGrafter"/>
</dbReference>
<dbReference type="GO" id="GO:0007219">
    <property type="term" value="P:Notch signaling pathway"/>
    <property type="evidence" value="ECO:0007669"/>
    <property type="project" value="TreeGrafter"/>
</dbReference>
<dbReference type="PANTHER" id="PTHR10202">
    <property type="entry name" value="PRESENILIN"/>
    <property type="match status" value="1"/>
</dbReference>
<dbReference type="GO" id="GO:0034205">
    <property type="term" value="P:amyloid-beta formation"/>
    <property type="evidence" value="ECO:0007669"/>
    <property type="project" value="TreeGrafter"/>
</dbReference>
<gene>
    <name evidence="3" type="primary">PSEN1</name>
    <name evidence="3" type="ORF">EYF80_067836</name>
</gene>
<evidence type="ECO:0000256" key="1">
    <source>
        <dbReference type="SAM" id="MobiDB-lite"/>
    </source>
</evidence>
<dbReference type="AlphaFoldDB" id="A0A4Z2DZS6"/>
<evidence type="ECO:0000256" key="2">
    <source>
        <dbReference type="SAM" id="Phobius"/>
    </source>
</evidence>
<sequence>MLFVPVTLCMVVVVATIKSVGFYTHNDGQRLIYTPFPEDTETVGERALNSILNAAIMITVIIVMTLVLVLLYKYRCYKVPAGTRRCSEPSSRRLSVFEEVQTGFSPRARGGRLLTASDQDPFHSSALGSRGKRGM</sequence>
<feature type="region of interest" description="Disordered" evidence="1">
    <location>
        <begin position="108"/>
        <end position="135"/>
    </location>
</feature>
<dbReference type="EMBL" id="SRLO01024470">
    <property type="protein sequence ID" value="TNN22051.1"/>
    <property type="molecule type" value="Genomic_DNA"/>
</dbReference>
<keyword evidence="2" id="KW-1133">Transmembrane helix</keyword>
<dbReference type="PANTHER" id="PTHR10202:SF18">
    <property type="entry name" value="PRESENILIN-1"/>
    <property type="match status" value="1"/>
</dbReference>
<dbReference type="GO" id="GO:0006509">
    <property type="term" value="P:membrane protein ectodomain proteolysis"/>
    <property type="evidence" value="ECO:0007669"/>
    <property type="project" value="TreeGrafter"/>
</dbReference>
<keyword evidence="2" id="KW-0812">Transmembrane</keyword>
<dbReference type="GO" id="GO:0055074">
    <property type="term" value="P:calcium ion homeostasis"/>
    <property type="evidence" value="ECO:0007669"/>
    <property type="project" value="TreeGrafter"/>
</dbReference>
<dbReference type="OrthoDB" id="9949482at2759"/>
<dbReference type="GO" id="GO:0042500">
    <property type="term" value="F:aspartic endopeptidase activity, intramembrane cleaving"/>
    <property type="evidence" value="ECO:0007669"/>
    <property type="project" value="InterPro"/>
</dbReference>
<reference evidence="3 4" key="1">
    <citation type="submission" date="2019-03" db="EMBL/GenBank/DDBJ databases">
        <title>First draft genome of Liparis tanakae, snailfish: a comprehensive survey of snailfish specific genes.</title>
        <authorList>
            <person name="Kim W."/>
            <person name="Song I."/>
            <person name="Jeong J.-H."/>
            <person name="Kim D."/>
            <person name="Kim S."/>
            <person name="Ryu S."/>
            <person name="Song J.Y."/>
            <person name="Lee S.K."/>
        </authorList>
    </citation>
    <scope>NUCLEOTIDE SEQUENCE [LARGE SCALE GENOMIC DNA]</scope>
    <source>
        <tissue evidence="3">Muscle</tissue>
    </source>
</reference>
<dbReference type="Pfam" id="PF01080">
    <property type="entry name" value="Presenilin"/>
    <property type="match status" value="1"/>
</dbReference>
<proteinExistence type="predicted"/>
<evidence type="ECO:0000313" key="4">
    <source>
        <dbReference type="Proteomes" id="UP000314294"/>
    </source>
</evidence>
<keyword evidence="4" id="KW-1185">Reference proteome</keyword>
<dbReference type="GO" id="GO:0016485">
    <property type="term" value="P:protein processing"/>
    <property type="evidence" value="ECO:0007669"/>
    <property type="project" value="InterPro"/>
</dbReference>
<comment type="caution">
    <text evidence="3">The sequence shown here is derived from an EMBL/GenBank/DDBJ whole genome shotgun (WGS) entry which is preliminary data.</text>
</comment>
<dbReference type="Proteomes" id="UP000314294">
    <property type="component" value="Unassembled WGS sequence"/>
</dbReference>